<accession>A0A317T6E0</accession>
<dbReference type="InterPro" id="IPR017911">
    <property type="entry name" value="MacB-like_ATP-bd"/>
</dbReference>
<gene>
    <name evidence="6" type="ORF">CR164_04360</name>
</gene>
<dbReference type="PROSITE" id="PS00211">
    <property type="entry name" value="ABC_TRANSPORTER_1"/>
    <property type="match status" value="1"/>
</dbReference>
<dbReference type="PROSITE" id="PS50893">
    <property type="entry name" value="ABC_TRANSPORTER_2"/>
    <property type="match status" value="1"/>
</dbReference>
<evidence type="ECO:0000313" key="7">
    <source>
        <dbReference type="Proteomes" id="UP000246278"/>
    </source>
</evidence>
<name>A0A317T6E0_9CHLB</name>
<feature type="domain" description="ABC transporter" evidence="5">
    <location>
        <begin position="7"/>
        <end position="234"/>
    </location>
</feature>
<dbReference type="GO" id="GO:0016887">
    <property type="term" value="F:ATP hydrolysis activity"/>
    <property type="evidence" value="ECO:0007669"/>
    <property type="project" value="InterPro"/>
</dbReference>
<dbReference type="InterPro" id="IPR015854">
    <property type="entry name" value="ABC_transpr_LolD-like"/>
</dbReference>
<dbReference type="Gene3D" id="3.40.50.300">
    <property type="entry name" value="P-loop containing nucleotide triphosphate hydrolases"/>
    <property type="match status" value="1"/>
</dbReference>
<dbReference type="InterPro" id="IPR003439">
    <property type="entry name" value="ABC_transporter-like_ATP-bd"/>
</dbReference>
<dbReference type="CDD" id="cd03255">
    <property type="entry name" value="ABC_MJ0796_LolCDE_FtsE"/>
    <property type="match status" value="1"/>
</dbReference>
<keyword evidence="6" id="KW-0449">Lipoprotein</keyword>
<evidence type="ECO:0000256" key="3">
    <source>
        <dbReference type="ARBA" id="ARBA00022840"/>
    </source>
</evidence>
<dbReference type="InterPro" id="IPR027417">
    <property type="entry name" value="P-loop_NTPase"/>
</dbReference>
<evidence type="ECO:0000256" key="2">
    <source>
        <dbReference type="ARBA" id="ARBA00022741"/>
    </source>
</evidence>
<proteinExistence type="inferred from homology"/>
<dbReference type="AlphaFoldDB" id="A0A317T6E0"/>
<dbReference type="OrthoDB" id="9769100at2"/>
<dbReference type="GO" id="GO:0005886">
    <property type="term" value="C:plasma membrane"/>
    <property type="evidence" value="ECO:0007669"/>
    <property type="project" value="TreeGrafter"/>
</dbReference>
<reference evidence="7" key="1">
    <citation type="submission" date="2017-10" db="EMBL/GenBank/DDBJ databases">
        <authorList>
            <person name="Gaisin V.A."/>
            <person name="Rysina M.S."/>
            <person name="Grouzdev D.S."/>
        </authorList>
    </citation>
    <scope>NUCLEOTIDE SEQUENCE [LARGE SCALE GENOMIC DNA]</scope>
    <source>
        <strain evidence="7">V1</strain>
    </source>
</reference>
<sequence length="234" mass="26668">MNKPAILKLISVRRELELSRDIRQTIIPGLSLEIEEGEFISITGPSGSGKSTLLYIMGGLDKPTFGEVWLDGMNITDKNENEMSIIRNRKIGFIYQFHFLLPEFTALENVSMPMMINNSKTRAQIRERAEMLLEKVGLKDRRDYKPSQLSGGQQQRVAVARSLANNPKIVLGDEPTGNLDSKSGNQVYELFEQLNREFNQTVIFVTHDEEFARRARRRIHLVDGKIESDTRTEG</sequence>
<dbReference type="RefSeq" id="WP_110022726.1">
    <property type="nucleotide sequence ID" value="NZ_PDNZ01000003.1"/>
</dbReference>
<dbReference type="Proteomes" id="UP000246278">
    <property type="component" value="Unassembled WGS sequence"/>
</dbReference>
<dbReference type="SUPFAM" id="SSF52540">
    <property type="entry name" value="P-loop containing nucleoside triphosphate hydrolases"/>
    <property type="match status" value="1"/>
</dbReference>
<organism evidence="6 7">
    <name type="scientific">Prosthecochloris marina</name>
    <dbReference type="NCBI Taxonomy" id="2017681"/>
    <lineage>
        <taxon>Bacteria</taxon>
        <taxon>Pseudomonadati</taxon>
        <taxon>Chlorobiota</taxon>
        <taxon>Chlorobiia</taxon>
        <taxon>Chlorobiales</taxon>
        <taxon>Chlorobiaceae</taxon>
        <taxon>Prosthecochloris</taxon>
    </lineage>
</organism>
<dbReference type="SMART" id="SM00382">
    <property type="entry name" value="AAA"/>
    <property type="match status" value="1"/>
</dbReference>
<dbReference type="PANTHER" id="PTHR24220">
    <property type="entry name" value="IMPORT ATP-BINDING PROTEIN"/>
    <property type="match status" value="1"/>
</dbReference>
<keyword evidence="7" id="KW-1185">Reference proteome</keyword>
<keyword evidence="1" id="KW-0813">Transport</keyword>
<dbReference type="PANTHER" id="PTHR24220:SF86">
    <property type="entry name" value="ABC TRANSPORTER ABCH.1"/>
    <property type="match status" value="1"/>
</dbReference>
<evidence type="ECO:0000313" key="6">
    <source>
        <dbReference type="EMBL" id="PWW82252.1"/>
    </source>
</evidence>
<dbReference type="GO" id="GO:0098796">
    <property type="term" value="C:membrane protein complex"/>
    <property type="evidence" value="ECO:0007669"/>
    <property type="project" value="UniProtKB-ARBA"/>
</dbReference>
<evidence type="ECO:0000259" key="5">
    <source>
        <dbReference type="PROSITE" id="PS50893"/>
    </source>
</evidence>
<dbReference type="Pfam" id="PF00005">
    <property type="entry name" value="ABC_tran"/>
    <property type="match status" value="1"/>
</dbReference>
<comment type="similarity">
    <text evidence="4">Belongs to the ABC transporter superfamily. Macrolide exporter (TC 3.A.1.122) family.</text>
</comment>
<dbReference type="InterPro" id="IPR003593">
    <property type="entry name" value="AAA+_ATPase"/>
</dbReference>
<dbReference type="GO" id="GO:0022857">
    <property type="term" value="F:transmembrane transporter activity"/>
    <property type="evidence" value="ECO:0007669"/>
    <property type="project" value="TreeGrafter"/>
</dbReference>
<keyword evidence="3 6" id="KW-0067">ATP-binding</keyword>
<dbReference type="InterPro" id="IPR017871">
    <property type="entry name" value="ABC_transporter-like_CS"/>
</dbReference>
<dbReference type="GO" id="GO:0005524">
    <property type="term" value="F:ATP binding"/>
    <property type="evidence" value="ECO:0007669"/>
    <property type="project" value="UniProtKB-KW"/>
</dbReference>
<dbReference type="EMBL" id="PDNZ01000003">
    <property type="protein sequence ID" value="PWW82252.1"/>
    <property type="molecule type" value="Genomic_DNA"/>
</dbReference>
<dbReference type="FunFam" id="3.40.50.300:FF:000032">
    <property type="entry name" value="Export ABC transporter ATP-binding protein"/>
    <property type="match status" value="1"/>
</dbReference>
<keyword evidence="2" id="KW-0547">Nucleotide-binding</keyword>
<protein>
    <submittedName>
        <fullName evidence="6">Lipoprotein-releasing system ATP-binding protein LolD</fullName>
    </submittedName>
</protein>
<evidence type="ECO:0000256" key="1">
    <source>
        <dbReference type="ARBA" id="ARBA00022448"/>
    </source>
</evidence>
<comment type="caution">
    <text evidence="6">The sequence shown here is derived from an EMBL/GenBank/DDBJ whole genome shotgun (WGS) entry which is preliminary data.</text>
</comment>
<evidence type="ECO:0000256" key="4">
    <source>
        <dbReference type="ARBA" id="ARBA00038388"/>
    </source>
</evidence>